<evidence type="ECO:0000256" key="5">
    <source>
        <dbReference type="ARBA" id="ARBA00012876"/>
    </source>
</evidence>
<evidence type="ECO:0000256" key="2">
    <source>
        <dbReference type="ARBA" id="ARBA00001933"/>
    </source>
</evidence>
<sequence length="431" mass="47181">MKNLNRDELLNAAKEHLSPVLARSTQIIMEKGAGPYIYTSDGERYLDYCSGIAVNNLGHCHPRLVAAAKKQIDNLIHGSFSLGYYPGAIKLAMKLSEISPGDLSMVFFSNSGAEAVEGALKAARWKTQRPGIIAFRGAFHGRTMGALSVTSSRAGFRENYAPFLPSVFHAPYPYCFRCPYEKSEDNCSLQCLAEIERLFETIIPPGDIASIIFEPVQGEGGYIVPPVKYVQSLRELAGRHKIPLIFDEIQTGFGRTGKMFAAEHFNVTPDIMCLGKAMAGGFPLSAVIGTRDIMGDWTPGAHGTTFGANPVSCAVALSALEVMEEDNVLDNCRKMGSYFKSELMALKKEFPVIGDVRGLGLMLAVELVDDKGKPDKSATEKITGYCLEQKLLFFNCGVYKNCIRFITPLNIDSSVIDEGLKIFRDALKNVT</sequence>
<dbReference type="Gene3D" id="3.90.1150.10">
    <property type="entry name" value="Aspartate Aminotransferase, domain 1"/>
    <property type="match status" value="1"/>
</dbReference>
<comment type="cofactor">
    <cofactor evidence="2">
        <name>pyridoxal 5'-phosphate</name>
        <dbReference type="ChEBI" id="CHEBI:597326"/>
    </cofactor>
</comment>
<dbReference type="GO" id="GO:0030170">
    <property type="term" value="F:pyridoxal phosphate binding"/>
    <property type="evidence" value="ECO:0007669"/>
    <property type="project" value="InterPro"/>
</dbReference>
<dbReference type="GO" id="GO:0034386">
    <property type="term" value="F:4-aminobutyrate:2-oxoglutarate transaminase activity"/>
    <property type="evidence" value="ECO:0007669"/>
    <property type="project" value="UniProtKB-EC"/>
</dbReference>
<evidence type="ECO:0000256" key="8">
    <source>
        <dbReference type="ARBA" id="ARBA00022679"/>
    </source>
</evidence>
<dbReference type="GO" id="GO:0042802">
    <property type="term" value="F:identical protein binding"/>
    <property type="evidence" value="ECO:0007669"/>
    <property type="project" value="TreeGrafter"/>
</dbReference>
<keyword evidence="9 16" id="KW-0663">Pyridoxal phosphate</keyword>
<dbReference type="SUPFAM" id="SSF53383">
    <property type="entry name" value="PLP-dependent transferases"/>
    <property type="match status" value="1"/>
</dbReference>
<evidence type="ECO:0000256" key="15">
    <source>
        <dbReference type="ARBA" id="ARBA00050054"/>
    </source>
</evidence>
<dbReference type="Pfam" id="PF00202">
    <property type="entry name" value="Aminotran_3"/>
    <property type="match status" value="1"/>
</dbReference>
<dbReference type="EC" id="2.6.1.22" evidence="5"/>
<evidence type="ECO:0000256" key="3">
    <source>
        <dbReference type="ARBA" id="ARBA00005176"/>
    </source>
</evidence>
<comment type="pathway">
    <text evidence="3">Amino-acid degradation; 4-aminobutanoate degradation.</text>
</comment>
<protein>
    <recommendedName>
        <fullName evidence="12">(S)-3-amino-2-methylpropionate transaminase</fullName>
        <ecNumber evidence="6">2.6.1.19</ecNumber>
        <ecNumber evidence="5">2.6.1.22</ecNumber>
    </recommendedName>
    <alternativeName>
        <fullName evidence="13">GABA aminotransferase</fullName>
    </alternativeName>
    <alternativeName>
        <fullName evidence="11">Gamma-amino-N-butyrate transaminase</fullName>
    </alternativeName>
    <alternativeName>
        <fullName evidence="15">Glutamate:succinic semialdehyde transaminase</fullName>
    </alternativeName>
    <alternativeName>
        <fullName evidence="10">L-AIBAT</fullName>
    </alternativeName>
</protein>
<evidence type="ECO:0000256" key="12">
    <source>
        <dbReference type="ARBA" id="ARBA00030857"/>
    </source>
</evidence>
<accession>A0A2L2XP47</accession>
<dbReference type="EMBL" id="BFAV01000182">
    <property type="protein sequence ID" value="GBF35751.1"/>
    <property type="molecule type" value="Genomic_DNA"/>
</dbReference>
<dbReference type="InterPro" id="IPR015421">
    <property type="entry name" value="PyrdxlP-dep_Trfase_major"/>
</dbReference>
<dbReference type="FunFam" id="3.40.640.10:FF:000013">
    <property type="entry name" value="4-aminobutyrate aminotransferase"/>
    <property type="match status" value="1"/>
</dbReference>
<keyword evidence="18" id="KW-1185">Reference proteome</keyword>
<comment type="catalytic activity">
    <reaction evidence="1">
        <text>(S)-3-amino-2-methylpropanoate + 2-oxoglutarate = 2-methyl-3-oxopropanoate + L-glutamate</text>
        <dbReference type="Rhea" id="RHEA:13993"/>
        <dbReference type="ChEBI" id="CHEBI:16810"/>
        <dbReference type="ChEBI" id="CHEBI:29985"/>
        <dbReference type="ChEBI" id="CHEBI:57700"/>
        <dbReference type="ChEBI" id="CHEBI:58655"/>
        <dbReference type="EC" id="2.6.1.22"/>
    </reaction>
</comment>
<evidence type="ECO:0000256" key="1">
    <source>
        <dbReference type="ARBA" id="ARBA00001750"/>
    </source>
</evidence>
<dbReference type="AlphaFoldDB" id="A0A2L2XP47"/>
<organism evidence="17 18">
    <name type="scientific">Desulfocucumis palustris</name>
    <dbReference type="NCBI Taxonomy" id="1898651"/>
    <lineage>
        <taxon>Bacteria</taxon>
        <taxon>Bacillati</taxon>
        <taxon>Bacillota</taxon>
        <taxon>Clostridia</taxon>
        <taxon>Eubacteriales</taxon>
        <taxon>Desulfocucumaceae</taxon>
        <taxon>Desulfocucumis</taxon>
    </lineage>
</organism>
<evidence type="ECO:0000256" key="16">
    <source>
        <dbReference type="RuleBase" id="RU003560"/>
    </source>
</evidence>
<evidence type="ECO:0000256" key="14">
    <source>
        <dbReference type="ARBA" id="ARBA00048021"/>
    </source>
</evidence>
<keyword evidence="7 17" id="KW-0032">Aminotransferase</keyword>
<dbReference type="InterPro" id="IPR050103">
    <property type="entry name" value="Class-III_PLP-dep_AT"/>
</dbReference>
<keyword evidence="8 17" id="KW-0808">Transferase</keyword>
<dbReference type="GO" id="GO:0047298">
    <property type="term" value="F:(S)-3-amino-2-methylpropionate transaminase activity"/>
    <property type="evidence" value="ECO:0007669"/>
    <property type="project" value="UniProtKB-EC"/>
</dbReference>
<evidence type="ECO:0000256" key="11">
    <source>
        <dbReference type="ARBA" id="ARBA00030204"/>
    </source>
</evidence>
<dbReference type="CDD" id="cd00610">
    <property type="entry name" value="OAT_like"/>
    <property type="match status" value="1"/>
</dbReference>
<evidence type="ECO:0000256" key="13">
    <source>
        <dbReference type="ARBA" id="ARBA00031787"/>
    </source>
</evidence>
<dbReference type="Proteomes" id="UP000239549">
    <property type="component" value="Unassembled WGS sequence"/>
</dbReference>
<evidence type="ECO:0000256" key="4">
    <source>
        <dbReference type="ARBA" id="ARBA00008954"/>
    </source>
</evidence>
<comment type="similarity">
    <text evidence="4 16">Belongs to the class-III pyridoxal-phosphate-dependent aminotransferase family.</text>
</comment>
<name>A0A2L2XP47_9FIRM</name>
<gene>
    <name evidence="17" type="ORF">DCCM_4886</name>
</gene>
<dbReference type="PIRSF" id="PIRSF000521">
    <property type="entry name" value="Transaminase_4ab_Lys_Orn"/>
    <property type="match status" value="1"/>
</dbReference>
<dbReference type="InterPro" id="IPR005814">
    <property type="entry name" value="Aminotrans_3"/>
</dbReference>
<dbReference type="PROSITE" id="PS00600">
    <property type="entry name" value="AA_TRANSFER_CLASS_3"/>
    <property type="match status" value="1"/>
</dbReference>
<evidence type="ECO:0000256" key="6">
    <source>
        <dbReference type="ARBA" id="ARBA00012912"/>
    </source>
</evidence>
<dbReference type="PANTHER" id="PTHR11986:SF58">
    <property type="entry name" value="LEUCINE_METHIONINE RACEMASE"/>
    <property type="match status" value="1"/>
</dbReference>
<evidence type="ECO:0000256" key="9">
    <source>
        <dbReference type="ARBA" id="ARBA00022898"/>
    </source>
</evidence>
<dbReference type="PANTHER" id="PTHR11986">
    <property type="entry name" value="AMINOTRANSFERASE CLASS III"/>
    <property type="match status" value="1"/>
</dbReference>
<comment type="catalytic activity">
    <reaction evidence="14">
        <text>4-aminobutanoate + 2-oxoglutarate = succinate semialdehyde + L-glutamate</text>
        <dbReference type="Rhea" id="RHEA:23352"/>
        <dbReference type="ChEBI" id="CHEBI:16810"/>
        <dbReference type="ChEBI" id="CHEBI:29985"/>
        <dbReference type="ChEBI" id="CHEBI:57706"/>
        <dbReference type="ChEBI" id="CHEBI:59888"/>
        <dbReference type="EC" id="2.6.1.19"/>
    </reaction>
</comment>
<dbReference type="InterPro" id="IPR015424">
    <property type="entry name" value="PyrdxlP-dep_Trfase"/>
</dbReference>
<dbReference type="InterPro" id="IPR049704">
    <property type="entry name" value="Aminotrans_3_PPA_site"/>
</dbReference>
<dbReference type="NCBIfam" id="NF005993">
    <property type="entry name" value="PRK08117.1"/>
    <property type="match status" value="1"/>
</dbReference>
<evidence type="ECO:0000256" key="10">
    <source>
        <dbReference type="ARBA" id="ARBA00029760"/>
    </source>
</evidence>
<proteinExistence type="inferred from homology"/>
<comment type="caution">
    <text evidence="17">The sequence shown here is derived from an EMBL/GenBank/DDBJ whole genome shotgun (WGS) entry which is preliminary data.</text>
</comment>
<reference evidence="18" key="1">
    <citation type="submission" date="2018-02" db="EMBL/GenBank/DDBJ databases">
        <title>Genome sequence of Desulfocucumis palustris strain NAW-5.</title>
        <authorList>
            <person name="Watanabe M."/>
            <person name="Kojima H."/>
            <person name="Fukui M."/>
        </authorList>
    </citation>
    <scope>NUCLEOTIDE SEQUENCE [LARGE SCALE GENOMIC DNA]</scope>
    <source>
        <strain evidence="18">NAW-5</strain>
    </source>
</reference>
<evidence type="ECO:0000256" key="7">
    <source>
        <dbReference type="ARBA" id="ARBA00022576"/>
    </source>
</evidence>
<dbReference type="Gene3D" id="3.40.640.10">
    <property type="entry name" value="Type I PLP-dependent aspartate aminotransferase-like (Major domain)"/>
    <property type="match status" value="1"/>
</dbReference>
<evidence type="ECO:0000313" key="17">
    <source>
        <dbReference type="EMBL" id="GBF35751.1"/>
    </source>
</evidence>
<dbReference type="EC" id="2.6.1.19" evidence="6"/>
<evidence type="ECO:0000313" key="18">
    <source>
        <dbReference type="Proteomes" id="UP000239549"/>
    </source>
</evidence>
<dbReference type="InterPro" id="IPR015422">
    <property type="entry name" value="PyrdxlP-dep_Trfase_small"/>
</dbReference>